<reference evidence="2 3" key="1">
    <citation type="submission" date="2017-06" db="EMBL/GenBank/DDBJ databases">
        <authorList>
            <person name="Kim H.J."/>
            <person name="Triplett B.A."/>
        </authorList>
    </citation>
    <scope>NUCLEOTIDE SEQUENCE [LARGE SCALE GENOMIC DNA]</scope>
    <source>
        <strain evidence="2 3">DSM 13116</strain>
    </source>
</reference>
<keyword evidence="1" id="KW-0472">Membrane</keyword>
<name>A0A239D5M1_9BACT</name>
<evidence type="ECO:0000256" key="1">
    <source>
        <dbReference type="SAM" id="Phobius"/>
    </source>
</evidence>
<dbReference type="Proteomes" id="UP000198324">
    <property type="component" value="Unassembled WGS sequence"/>
</dbReference>
<evidence type="ECO:0000313" key="3">
    <source>
        <dbReference type="Proteomes" id="UP000198324"/>
    </source>
</evidence>
<feature type="transmembrane region" description="Helical" evidence="1">
    <location>
        <begin position="6"/>
        <end position="23"/>
    </location>
</feature>
<dbReference type="RefSeq" id="WP_179217097.1">
    <property type="nucleotide sequence ID" value="NZ_FZOC01000011.1"/>
</dbReference>
<protein>
    <submittedName>
        <fullName evidence="2">Uncharacterized protein</fullName>
    </submittedName>
</protein>
<keyword evidence="1" id="KW-0812">Transmembrane</keyword>
<accession>A0A239D5M1</accession>
<organism evidence="2 3">
    <name type="scientific">Humidesulfovibrio mexicanus</name>
    <dbReference type="NCBI Taxonomy" id="147047"/>
    <lineage>
        <taxon>Bacteria</taxon>
        <taxon>Pseudomonadati</taxon>
        <taxon>Thermodesulfobacteriota</taxon>
        <taxon>Desulfovibrionia</taxon>
        <taxon>Desulfovibrionales</taxon>
        <taxon>Desulfovibrionaceae</taxon>
        <taxon>Humidesulfovibrio</taxon>
    </lineage>
</organism>
<dbReference type="AlphaFoldDB" id="A0A239D5M1"/>
<sequence length="56" mass="6597">MLELSLWVLGGVFVLGLVACRLARKPKKQHDMELLDFDFDKSKNYEKDGRKYPFSY</sequence>
<gene>
    <name evidence="2" type="ORF">SAMN04488503_0120</name>
</gene>
<proteinExistence type="predicted"/>
<dbReference type="EMBL" id="FZOC01000011">
    <property type="protein sequence ID" value="SNS27452.1"/>
    <property type="molecule type" value="Genomic_DNA"/>
</dbReference>
<keyword evidence="1" id="KW-1133">Transmembrane helix</keyword>
<keyword evidence="3" id="KW-1185">Reference proteome</keyword>
<evidence type="ECO:0000313" key="2">
    <source>
        <dbReference type="EMBL" id="SNS27452.1"/>
    </source>
</evidence>